<reference evidence="7 8" key="1">
    <citation type="journal article" date="2018" name="Front. Microbiol.">
        <title>Hydrolytic Capabilities as a Key to Environmental Success: Chitinolytic and Cellulolytic Acidobacteria From Acidic Sub-arctic Soils and Boreal Peatlands.</title>
        <authorList>
            <person name="Belova S.E."/>
            <person name="Ravin N.V."/>
            <person name="Pankratov T.A."/>
            <person name="Rakitin A.L."/>
            <person name="Ivanova A.A."/>
            <person name="Beletsky A.V."/>
            <person name="Mardanov A.V."/>
            <person name="Sinninghe Damste J.S."/>
            <person name="Dedysh S.N."/>
        </authorList>
    </citation>
    <scope>NUCLEOTIDE SEQUENCE [LARGE SCALE GENOMIC DNA]</scope>
    <source>
        <strain evidence="7 8">SBC82</strain>
    </source>
</reference>
<evidence type="ECO:0000256" key="4">
    <source>
        <dbReference type="SAM" id="MobiDB-lite"/>
    </source>
</evidence>
<dbReference type="OrthoDB" id="9797605at2"/>
<proteinExistence type="predicted"/>
<dbReference type="PANTHER" id="PTHR24421">
    <property type="entry name" value="NITRATE/NITRITE SENSOR PROTEIN NARX-RELATED"/>
    <property type="match status" value="1"/>
</dbReference>
<feature type="transmembrane region" description="Helical" evidence="5">
    <location>
        <begin position="64"/>
        <end position="92"/>
    </location>
</feature>
<dbReference type="GO" id="GO:0046983">
    <property type="term" value="F:protein dimerization activity"/>
    <property type="evidence" value="ECO:0007669"/>
    <property type="project" value="InterPro"/>
</dbReference>
<dbReference type="Pfam" id="PF02518">
    <property type="entry name" value="HATPase_c"/>
    <property type="match status" value="1"/>
</dbReference>
<dbReference type="Pfam" id="PF07730">
    <property type="entry name" value="HisKA_3"/>
    <property type="match status" value="1"/>
</dbReference>
<feature type="region of interest" description="Disordered" evidence="4">
    <location>
        <begin position="308"/>
        <end position="327"/>
    </location>
</feature>
<dbReference type="SMART" id="SM00387">
    <property type="entry name" value="HATPase_c"/>
    <property type="match status" value="1"/>
</dbReference>
<evidence type="ECO:0000259" key="6">
    <source>
        <dbReference type="SMART" id="SM00387"/>
    </source>
</evidence>
<keyword evidence="5" id="KW-0812">Transmembrane</keyword>
<feature type="transmembrane region" description="Helical" evidence="5">
    <location>
        <begin position="104"/>
        <end position="121"/>
    </location>
</feature>
<organism evidence="7 8">
    <name type="scientific">Acidisarcina polymorpha</name>
    <dbReference type="NCBI Taxonomy" id="2211140"/>
    <lineage>
        <taxon>Bacteria</taxon>
        <taxon>Pseudomonadati</taxon>
        <taxon>Acidobacteriota</taxon>
        <taxon>Terriglobia</taxon>
        <taxon>Terriglobales</taxon>
        <taxon>Acidobacteriaceae</taxon>
        <taxon>Acidisarcina</taxon>
    </lineage>
</organism>
<dbReference type="GO" id="GO:0016020">
    <property type="term" value="C:membrane"/>
    <property type="evidence" value="ECO:0007669"/>
    <property type="project" value="InterPro"/>
</dbReference>
<dbReference type="PANTHER" id="PTHR24421:SF63">
    <property type="entry name" value="SENSOR HISTIDINE KINASE DESK"/>
    <property type="match status" value="1"/>
</dbReference>
<dbReference type="InterPro" id="IPR003594">
    <property type="entry name" value="HATPase_dom"/>
</dbReference>
<dbReference type="GO" id="GO:0000155">
    <property type="term" value="F:phosphorelay sensor kinase activity"/>
    <property type="evidence" value="ECO:0007669"/>
    <property type="project" value="InterPro"/>
</dbReference>
<keyword evidence="2 7" id="KW-0418">Kinase</keyword>
<gene>
    <name evidence="7" type="ORF">ACPOL_2111</name>
</gene>
<evidence type="ECO:0000256" key="1">
    <source>
        <dbReference type="ARBA" id="ARBA00022679"/>
    </source>
</evidence>
<evidence type="ECO:0000313" key="8">
    <source>
        <dbReference type="Proteomes" id="UP000253606"/>
    </source>
</evidence>
<sequence>MRLVPKNNGMGWATYALLGYLGFFLIDPILDHAGAVTWVWTGLGLLLFLVLYFTLFWLCGWKSVVCAFAVALLGVAYLPSNGGASCFFIYAASFLAFEEKAATSFKYIGGIAALLAVELYILHRPPVAWFVDIGLVIMIGLLNVYFSQHGRAQKKLIRAQEEIEHLAKIAERERIARDLHDVLGHTLSVIVLKSELASKLLEVDPGRAKAEMVDVEQTARHALAEVRQAIGGYRSNGLTAELAQARATLETAGIKVECEQTPVTLPATQESVLSLAVREAVTNVVRHADAARCRLELRAADGVCRLSIQDDGRGGSQQEGNGLTGMRERVEALGGTLRRETKGGTRLHITVPLGTEAGHA</sequence>
<dbReference type="AlphaFoldDB" id="A0A2Z5FYF2"/>
<feature type="transmembrane region" description="Helical" evidence="5">
    <location>
        <begin position="12"/>
        <end position="30"/>
    </location>
</feature>
<dbReference type="Gene3D" id="3.30.565.10">
    <property type="entry name" value="Histidine kinase-like ATPase, C-terminal domain"/>
    <property type="match status" value="1"/>
</dbReference>
<evidence type="ECO:0000256" key="5">
    <source>
        <dbReference type="SAM" id="Phobius"/>
    </source>
</evidence>
<evidence type="ECO:0000313" key="7">
    <source>
        <dbReference type="EMBL" id="AXC11435.1"/>
    </source>
</evidence>
<feature type="transmembrane region" description="Helical" evidence="5">
    <location>
        <begin position="37"/>
        <end position="58"/>
    </location>
</feature>
<dbReference type="Proteomes" id="UP000253606">
    <property type="component" value="Chromosome"/>
</dbReference>
<dbReference type="EMBL" id="CP030840">
    <property type="protein sequence ID" value="AXC11435.1"/>
    <property type="molecule type" value="Genomic_DNA"/>
</dbReference>
<dbReference type="KEGG" id="abas:ACPOL_2111"/>
<protein>
    <submittedName>
        <fullName evidence="7">Sensor histidine kinase</fullName>
    </submittedName>
</protein>
<keyword evidence="5" id="KW-0472">Membrane</keyword>
<keyword evidence="1" id="KW-0808">Transferase</keyword>
<dbReference type="Gene3D" id="1.20.5.1930">
    <property type="match status" value="1"/>
</dbReference>
<keyword evidence="8" id="KW-1185">Reference proteome</keyword>
<dbReference type="RefSeq" id="WP_114206893.1">
    <property type="nucleotide sequence ID" value="NZ_CP030840.1"/>
</dbReference>
<feature type="domain" description="Histidine kinase/HSP90-like ATPase" evidence="6">
    <location>
        <begin position="268"/>
        <end position="355"/>
    </location>
</feature>
<dbReference type="InterPro" id="IPR050482">
    <property type="entry name" value="Sensor_HK_TwoCompSys"/>
</dbReference>
<name>A0A2Z5FYF2_9BACT</name>
<keyword evidence="3" id="KW-0902">Two-component regulatory system</keyword>
<evidence type="ECO:0000256" key="3">
    <source>
        <dbReference type="ARBA" id="ARBA00023012"/>
    </source>
</evidence>
<dbReference type="InterPro" id="IPR036890">
    <property type="entry name" value="HATPase_C_sf"/>
</dbReference>
<feature type="transmembrane region" description="Helical" evidence="5">
    <location>
        <begin position="127"/>
        <end position="146"/>
    </location>
</feature>
<dbReference type="SUPFAM" id="SSF55874">
    <property type="entry name" value="ATPase domain of HSP90 chaperone/DNA topoisomerase II/histidine kinase"/>
    <property type="match status" value="1"/>
</dbReference>
<accession>A0A2Z5FYF2</accession>
<keyword evidence="5" id="KW-1133">Transmembrane helix</keyword>
<dbReference type="CDD" id="cd16917">
    <property type="entry name" value="HATPase_UhpB-NarQ-NarX-like"/>
    <property type="match status" value="1"/>
</dbReference>
<evidence type="ECO:0000256" key="2">
    <source>
        <dbReference type="ARBA" id="ARBA00022777"/>
    </source>
</evidence>
<dbReference type="InterPro" id="IPR011712">
    <property type="entry name" value="Sig_transdc_His_kin_sub3_dim/P"/>
</dbReference>